<evidence type="ECO:0000313" key="8">
    <source>
        <dbReference type="EMBL" id="KEO82859.1"/>
    </source>
</evidence>
<dbReference type="Pfam" id="PF07690">
    <property type="entry name" value="MFS_1"/>
    <property type="match status" value="2"/>
</dbReference>
<feature type="transmembrane region" description="Helical" evidence="6">
    <location>
        <begin position="86"/>
        <end position="108"/>
    </location>
</feature>
<dbReference type="EMBL" id="JMIR01000017">
    <property type="protein sequence ID" value="KEO82859.1"/>
    <property type="molecule type" value="Genomic_DNA"/>
</dbReference>
<dbReference type="eggNOG" id="COG2814">
    <property type="taxonomic scope" value="Bacteria"/>
</dbReference>
<feature type="domain" description="Major facilitator superfamily (MFS) profile" evidence="7">
    <location>
        <begin position="20"/>
        <end position="401"/>
    </location>
</feature>
<feature type="transmembrane region" description="Helical" evidence="6">
    <location>
        <begin position="344"/>
        <end position="363"/>
    </location>
</feature>
<dbReference type="STRING" id="1157490.EL26_13200"/>
<evidence type="ECO:0000256" key="3">
    <source>
        <dbReference type="ARBA" id="ARBA00022692"/>
    </source>
</evidence>
<comment type="caution">
    <text evidence="8">The sequence shown here is derived from an EMBL/GenBank/DDBJ whole genome shotgun (WGS) entry which is preliminary data.</text>
</comment>
<organism evidence="8 9">
    <name type="scientific">Tumebacillus flagellatus</name>
    <dbReference type="NCBI Taxonomy" id="1157490"/>
    <lineage>
        <taxon>Bacteria</taxon>
        <taxon>Bacillati</taxon>
        <taxon>Bacillota</taxon>
        <taxon>Bacilli</taxon>
        <taxon>Bacillales</taxon>
        <taxon>Alicyclobacillaceae</taxon>
        <taxon>Tumebacillus</taxon>
    </lineage>
</organism>
<dbReference type="AlphaFoldDB" id="A0A074LP26"/>
<protein>
    <submittedName>
        <fullName evidence="8">Major facilitator transporter</fullName>
    </submittedName>
</protein>
<dbReference type="PANTHER" id="PTHR23531:SF2">
    <property type="entry name" value="PERMEASE"/>
    <property type="match status" value="1"/>
</dbReference>
<feature type="transmembrane region" description="Helical" evidence="6">
    <location>
        <begin position="171"/>
        <end position="192"/>
    </location>
</feature>
<evidence type="ECO:0000256" key="1">
    <source>
        <dbReference type="ARBA" id="ARBA00004651"/>
    </source>
</evidence>
<gene>
    <name evidence="8" type="ORF">EL26_13200</name>
</gene>
<keyword evidence="5 6" id="KW-0472">Membrane</keyword>
<reference evidence="8 9" key="1">
    <citation type="journal article" date="2013" name="Int. J. Syst. Evol. Microbiol.">
        <title>Tumebacillus flagellatus sp. nov., an alpha-amylase/pullulanase-producing bacterium isolated from cassava wastewater.</title>
        <authorList>
            <person name="Wang Q."/>
            <person name="Xie N."/>
            <person name="Qin Y."/>
            <person name="Shen N."/>
            <person name="Zhu J."/>
            <person name="Mi H."/>
            <person name="Huang R."/>
        </authorList>
    </citation>
    <scope>NUCLEOTIDE SEQUENCE [LARGE SCALE GENOMIC DNA]</scope>
    <source>
        <strain evidence="8 9">GST4</strain>
    </source>
</reference>
<dbReference type="PROSITE" id="PS50850">
    <property type="entry name" value="MFS"/>
    <property type="match status" value="1"/>
</dbReference>
<dbReference type="InterPro" id="IPR011701">
    <property type="entry name" value="MFS"/>
</dbReference>
<feature type="transmembrane region" description="Helical" evidence="6">
    <location>
        <begin position="288"/>
        <end position="305"/>
    </location>
</feature>
<feature type="transmembrane region" description="Helical" evidence="6">
    <location>
        <begin position="256"/>
        <end position="273"/>
    </location>
</feature>
<evidence type="ECO:0000256" key="6">
    <source>
        <dbReference type="SAM" id="Phobius"/>
    </source>
</evidence>
<comment type="subcellular location">
    <subcellularLocation>
        <location evidence="1">Cell membrane</location>
        <topology evidence="1">Multi-pass membrane protein</topology>
    </subcellularLocation>
</comment>
<dbReference type="InterPro" id="IPR052714">
    <property type="entry name" value="MFS_Exporter"/>
</dbReference>
<proteinExistence type="predicted"/>
<dbReference type="Proteomes" id="UP000027931">
    <property type="component" value="Unassembled WGS sequence"/>
</dbReference>
<dbReference type="PANTHER" id="PTHR23531">
    <property type="entry name" value="QUINOLENE RESISTANCE PROTEIN NORA"/>
    <property type="match status" value="1"/>
</dbReference>
<keyword evidence="9" id="KW-1185">Reference proteome</keyword>
<dbReference type="RefSeq" id="WP_052036316.1">
    <property type="nucleotide sequence ID" value="NZ_JMIR01000017.1"/>
</dbReference>
<dbReference type="CDD" id="cd17489">
    <property type="entry name" value="MFS_YfcJ_like"/>
    <property type="match status" value="1"/>
</dbReference>
<evidence type="ECO:0000259" key="7">
    <source>
        <dbReference type="PROSITE" id="PS50850"/>
    </source>
</evidence>
<dbReference type="Gene3D" id="1.20.1250.20">
    <property type="entry name" value="MFS general substrate transporter like domains"/>
    <property type="match status" value="1"/>
</dbReference>
<sequence>MSQTQSPINLGTRDNPFAWQSVQVYAVTIFFYAVVYMVLMILPFYSLTFGATQTEIGVIMGVTMFGSMLARPIAGSIIDRHGASRVFVIALLVFMLSLTGYFVPNLWMFGAVRLIQGLVAAFFSTSMEIITIDLLSARVRGQGLSMYSLATMVPSTFGPAAALWLKGTVSMTAIFLLFSVMGALNFIFSLVLTRRSGTLRAAGAATLGRRKREPGLWKNRTLLVSAGSMLLASVANGAIFTFLPLYLESKGSTYDALYFLVQTLVLVGCRFVFGKRVPSDGRAPRREVVWTTLLAAVGTVILSAFTSLPALLVAAVCNGSAFAMLYPTLLTYVSFHVPDSGRGFLLGLFIGAADLGFSFGALLMGPLAELTSYQWMYGCCVVCLVVACLLGAALKSIGNSR</sequence>
<feature type="transmembrane region" description="Helical" evidence="6">
    <location>
        <begin position="147"/>
        <end position="165"/>
    </location>
</feature>
<keyword evidence="2" id="KW-0813">Transport</keyword>
<accession>A0A074LP26</accession>
<dbReference type="NCBIfam" id="NF047574">
    <property type="entry name" value="opine_export_Sa"/>
    <property type="match status" value="1"/>
</dbReference>
<evidence type="ECO:0000256" key="4">
    <source>
        <dbReference type="ARBA" id="ARBA00022989"/>
    </source>
</evidence>
<evidence type="ECO:0000256" key="5">
    <source>
        <dbReference type="ARBA" id="ARBA00023136"/>
    </source>
</evidence>
<keyword evidence="3 6" id="KW-0812">Transmembrane</keyword>
<dbReference type="OrthoDB" id="2545864at2"/>
<dbReference type="SUPFAM" id="SSF103473">
    <property type="entry name" value="MFS general substrate transporter"/>
    <property type="match status" value="1"/>
</dbReference>
<feature type="transmembrane region" description="Helical" evidence="6">
    <location>
        <begin position="114"/>
        <end position="135"/>
    </location>
</feature>
<dbReference type="InterPro" id="IPR020846">
    <property type="entry name" value="MFS_dom"/>
</dbReference>
<feature type="transmembrane region" description="Helical" evidence="6">
    <location>
        <begin position="22"/>
        <end position="44"/>
    </location>
</feature>
<dbReference type="GO" id="GO:0005886">
    <property type="term" value="C:plasma membrane"/>
    <property type="evidence" value="ECO:0007669"/>
    <property type="project" value="UniProtKB-SubCell"/>
</dbReference>
<name>A0A074LP26_9BACL</name>
<feature type="transmembrane region" description="Helical" evidence="6">
    <location>
        <begin position="221"/>
        <end position="244"/>
    </location>
</feature>
<evidence type="ECO:0000256" key="2">
    <source>
        <dbReference type="ARBA" id="ARBA00022448"/>
    </source>
</evidence>
<evidence type="ECO:0000313" key="9">
    <source>
        <dbReference type="Proteomes" id="UP000027931"/>
    </source>
</evidence>
<feature type="transmembrane region" description="Helical" evidence="6">
    <location>
        <begin position="311"/>
        <end position="332"/>
    </location>
</feature>
<dbReference type="GO" id="GO:0022857">
    <property type="term" value="F:transmembrane transporter activity"/>
    <property type="evidence" value="ECO:0007669"/>
    <property type="project" value="InterPro"/>
</dbReference>
<feature type="transmembrane region" description="Helical" evidence="6">
    <location>
        <begin position="56"/>
        <end position="74"/>
    </location>
</feature>
<keyword evidence="4 6" id="KW-1133">Transmembrane helix</keyword>
<dbReference type="InterPro" id="IPR036259">
    <property type="entry name" value="MFS_trans_sf"/>
</dbReference>
<feature type="transmembrane region" description="Helical" evidence="6">
    <location>
        <begin position="375"/>
        <end position="394"/>
    </location>
</feature>